<accession>A0A1G2UT13</accession>
<dbReference type="InterPro" id="IPR036583">
    <property type="entry name" value="23S_rRNA_IVS_sf"/>
</dbReference>
<dbReference type="InterPro" id="IPR055360">
    <property type="entry name" value="bAvd"/>
</dbReference>
<organism evidence="2 3">
    <name type="scientific">Candidatus Zambryskibacteria bacterium RIFCSPLOWO2_12_FULL_39_23</name>
    <dbReference type="NCBI Taxonomy" id="1802776"/>
    <lineage>
        <taxon>Bacteria</taxon>
        <taxon>Candidatus Zambryskiibacteriota</taxon>
    </lineage>
</organism>
<evidence type="ECO:0000259" key="1">
    <source>
        <dbReference type="Pfam" id="PF22296"/>
    </source>
</evidence>
<gene>
    <name evidence="2" type="ORF">A3G99_01760</name>
</gene>
<dbReference type="Pfam" id="PF22296">
    <property type="entry name" value="bAvd"/>
    <property type="match status" value="1"/>
</dbReference>
<protein>
    <recommendedName>
        <fullName evidence="1">bAvd-like domain-containing protein</fullName>
    </recommendedName>
</protein>
<proteinExistence type="predicted"/>
<comment type="caution">
    <text evidence="2">The sequence shown here is derived from an EMBL/GenBank/DDBJ whole genome shotgun (WGS) entry which is preliminary data.</text>
</comment>
<sequence>MRAKQAYQIWHQYLSNLKRPDRDTIGIKIDDIFLSLLEFIFRACFAYDKFEKLSMLSQAIAKNDLIKFFLQISWEQKILDHKQYGSLILLFDEVGRQLYGWKKDTQEKL</sequence>
<dbReference type="AlphaFoldDB" id="A0A1G2UT13"/>
<dbReference type="Proteomes" id="UP000176558">
    <property type="component" value="Unassembled WGS sequence"/>
</dbReference>
<evidence type="ECO:0000313" key="2">
    <source>
        <dbReference type="EMBL" id="OHB12527.1"/>
    </source>
</evidence>
<feature type="domain" description="bAvd-like" evidence="1">
    <location>
        <begin position="7"/>
        <end position="104"/>
    </location>
</feature>
<reference evidence="2 3" key="1">
    <citation type="journal article" date="2016" name="Nat. Commun.">
        <title>Thousands of microbial genomes shed light on interconnected biogeochemical processes in an aquifer system.</title>
        <authorList>
            <person name="Anantharaman K."/>
            <person name="Brown C.T."/>
            <person name="Hug L.A."/>
            <person name="Sharon I."/>
            <person name="Castelle C.J."/>
            <person name="Probst A.J."/>
            <person name="Thomas B.C."/>
            <person name="Singh A."/>
            <person name="Wilkins M.J."/>
            <person name="Karaoz U."/>
            <person name="Brodie E.L."/>
            <person name="Williams K.H."/>
            <person name="Hubbard S.S."/>
            <person name="Banfield J.F."/>
        </authorList>
    </citation>
    <scope>NUCLEOTIDE SEQUENCE [LARGE SCALE GENOMIC DNA]</scope>
</reference>
<name>A0A1G2UT13_9BACT</name>
<dbReference type="EMBL" id="MHWT01000014">
    <property type="protein sequence ID" value="OHB12527.1"/>
    <property type="molecule type" value="Genomic_DNA"/>
</dbReference>
<dbReference type="SUPFAM" id="SSF158446">
    <property type="entry name" value="IVS-encoded protein-like"/>
    <property type="match status" value="1"/>
</dbReference>
<dbReference type="Gene3D" id="1.20.1440.60">
    <property type="entry name" value="23S rRNA-intervening sequence"/>
    <property type="match status" value="1"/>
</dbReference>
<evidence type="ECO:0000313" key="3">
    <source>
        <dbReference type="Proteomes" id="UP000176558"/>
    </source>
</evidence>
<dbReference type="CDD" id="cd16376">
    <property type="entry name" value="Avd_like"/>
    <property type="match status" value="1"/>
</dbReference>